<keyword evidence="5 8" id="KW-0687">Ribonucleoprotein</keyword>
<comment type="similarity">
    <text evidence="1 9">Belongs to the universal ribosomal protein uS5 family.</text>
</comment>
<keyword evidence="4 8" id="KW-0689">Ribosomal protein</keyword>
<dbReference type="SUPFAM" id="SSF54768">
    <property type="entry name" value="dsRNA-binding domain-like"/>
    <property type="match status" value="1"/>
</dbReference>
<evidence type="ECO:0000256" key="2">
    <source>
        <dbReference type="ARBA" id="ARBA00022730"/>
    </source>
</evidence>
<dbReference type="GO" id="GO:0003735">
    <property type="term" value="F:structural constituent of ribosome"/>
    <property type="evidence" value="ECO:0007669"/>
    <property type="project" value="UniProtKB-UniRule"/>
</dbReference>
<sequence>MAQERRRRGGGFRRDDRKGQEEGFYEKVIRINRICKTVAGGRRLRFNALIVVGDKKGRVGIGLAKAQAVPLAIDKARRQAMSHMVTVPVAGTTIPDEVYVKFKAARVLLRPVYRGRGIVAGETLRAIAEAAGIKDLVTKVIGRSNPINVAKAAIIGLTQLKIRG</sequence>
<dbReference type="GO" id="GO:0019843">
    <property type="term" value="F:rRNA binding"/>
    <property type="evidence" value="ECO:0007669"/>
    <property type="project" value="UniProtKB-KW"/>
</dbReference>
<evidence type="ECO:0000259" key="10">
    <source>
        <dbReference type="PROSITE" id="PS50881"/>
    </source>
</evidence>
<dbReference type="NCBIfam" id="TIGR01021">
    <property type="entry name" value="rpsE_bact"/>
    <property type="match status" value="1"/>
</dbReference>
<dbReference type="InterPro" id="IPR013810">
    <property type="entry name" value="Ribosomal_uS5_N"/>
</dbReference>
<evidence type="ECO:0000256" key="1">
    <source>
        <dbReference type="ARBA" id="ARBA00008945"/>
    </source>
</evidence>
<dbReference type="Pfam" id="PF03719">
    <property type="entry name" value="Ribosomal_S5_C"/>
    <property type="match status" value="1"/>
</dbReference>
<reference evidence="11 12" key="1">
    <citation type="submission" date="2017-09" db="EMBL/GenBank/DDBJ databases">
        <title>Depth-based differentiation of microbial function through sediment-hosted aquifers and enrichment of novel symbionts in the deep terrestrial subsurface.</title>
        <authorList>
            <person name="Probst A.J."/>
            <person name="Ladd B."/>
            <person name="Jarett J.K."/>
            <person name="Geller-Mcgrath D.E."/>
            <person name="Sieber C.M."/>
            <person name="Emerson J.B."/>
            <person name="Anantharaman K."/>
            <person name="Thomas B.C."/>
            <person name="Malmstrom R."/>
            <person name="Stieglmeier M."/>
            <person name="Klingl A."/>
            <person name="Woyke T."/>
            <person name="Ryan C.M."/>
            <person name="Banfield J.F."/>
        </authorList>
    </citation>
    <scope>NUCLEOTIDE SEQUENCE [LARGE SCALE GENOMIC DNA]</scope>
    <source>
        <strain evidence="11">CG23_combo_of_CG06-09_8_20_14_all_48_7</strain>
    </source>
</reference>
<dbReference type="GO" id="GO:0006412">
    <property type="term" value="P:translation"/>
    <property type="evidence" value="ECO:0007669"/>
    <property type="project" value="InterPro"/>
</dbReference>
<evidence type="ECO:0000256" key="9">
    <source>
        <dbReference type="RuleBase" id="RU003823"/>
    </source>
</evidence>
<dbReference type="InterPro" id="IPR000851">
    <property type="entry name" value="Ribosomal_uS5"/>
</dbReference>
<accession>A0A2G9YBZ4</accession>
<evidence type="ECO:0000313" key="12">
    <source>
        <dbReference type="Proteomes" id="UP000230392"/>
    </source>
</evidence>
<dbReference type="Gene3D" id="3.30.230.10">
    <property type="match status" value="1"/>
</dbReference>
<dbReference type="EMBL" id="PCRF01000011">
    <property type="protein sequence ID" value="PIP16756.1"/>
    <property type="molecule type" value="Genomic_DNA"/>
</dbReference>
<comment type="caution">
    <text evidence="11">The sequence shown here is derived from an EMBL/GenBank/DDBJ whole genome shotgun (WGS) entry which is preliminary data.</text>
</comment>
<evidence type="ECO:0000256" key="3">
    <source>
        <dbReference type="ARBA" id="ARBA00022884"/>
    </source>
</evidence>
<gene>
    <name evidence="11" type="ORF">COX46_00245</name>
</gene>
<dbReference type="FunFam" id="3.30.230.10:FF:000002">
    <property type="entry name" value="30S ribosomal protein S5"/>
    <property type="match status" value="1"/>
</dbReference>
<dbReference type="Pfam" id="PF00333">
    <property type="entry name" value="Ribosomal_S5"/>
    <property type="match status" value="1"/>
</dbReference>
<dbReference type="PANTHER" id="PTHR48277">
    <property type="entry name" value="MITOCHONDRIAL RIBOSOMAL PROTEIN S5"/>
    <property type="match status" value="1"/>
</dbReference>
<evidence type="ECO:0000256" key="8">
    <source>
        <dbReference type="PROSITE-ProRule" id="PRU00268"/>
    </source>
</evidence>
<organism evidence="11 12">
    <name type="scientific">bacterium (Candidatus Ratteibacteria) CG23_combo_of_CG06-09_8_20_14_all_48_7</name>
    <dbReference type="NCBI Taxonomy" id="2014292"/>
    <lineage>
        <taxon>Bacteria</taxon>
        <taxon>Candidatus Ratteibacteria</taxon>
    </lineage>
</organism>
<dbReference type="InterPro" id="IPR014721">
    <property type="entry name" value="Ribsml_uS5_D2-typ_fold_subgr"/>
</dbReference>
<evidence type="ECO:0000256" key="4">
    <source>
        <dbReference type="ARBA" id="ARBA00022980"/>
    </source>
</evidence>
<feature type="domain" description="S5 DRBM" evidence="10">
    <location>
        <begin position="24"/>
        <end position="87"/>
    </location>
</feature>
<dbReference type="PANTHER" id="PTHR48277:SF1">
    <property type="entry name" value="MITOCHONDRIAL RIBOSOMAL PROTEIN S5"/>
    <property type="match status" value="1"/>
</dbReference>
<evidence type="ECO:0000256" key="6">
    <source>
        <dbReference type="ARBA" id="ARBA00035255"/>
    </source>
</evidence>
<evidence type="ECO:0000256" key="7">
    <source>
        <dbReference type="ARBA" id="ARBA00035519"/>
    </source>
</evidence>
<proteinExistence type="inferred from homology"/>
<protein>
    <recommendedName>
        <fullName evidence="6">Small ribosomal subunit protein uS5</fullName>
    </recommendedName>
    <alternativeName>
        <fullName evidence="7">30S ribosomal protein S5</fullName>
    </alternativeName>
</protein>
<evidence type="ECO:0000313" key="11">
    <source>
        <dbReference type="EMBL" id="PIP16756.1"/>
    </source>
</evidence>
<dbReference type="InterPro" id="IPR020568">
    <property type="entry name" value="Ribosomal_Su5_D2-typ_SF"/>
</dbReference>
<dbReference type="GO" id="GO:0015935">
    <property type="term" value="C:small ribosomal subunit"/>
    <property type="evidence" value="ECO:0007669"/>
    <property type="project" value="InterPro"/>
</dbReference>
<name>A0A2G9YBZ4_9BACT</name>
<dbReference type="PROSITE" id="PS50881">
    <property type="entry name" value="S5_DSRBD"/>
    <property type="match status" value="1"/>
</dbReference>
<dbReference type="Proteomes" id="UP000230392">
    <property type="component" value="Unassembled WGS sequence"/>
</dbReference>
<dbReference type="InterPro" id="IPR005712">
    <property type="entry name" value="Ribosomal_uS5_bac-type"/>
</dbReference>
<evidence type="ECO:0000256" key="5">
    <source>
        <dbReference type="ARBA" id="ARBA00023274"/>
    </source>
</evidence>
<dbReference type="GO" id="GO:0005737">
    <property type="term" value="C:cytoplasm"/>
    <property type="evidence" value="ECO:0007669"/>
    <property type="project" value="UniProtKB-ARBA"/>
</dbReference>
<dbReference type="SUPFAM" id="SSF54211">
    <property type="entry name" value="Ribosomal protein S5 domain 2-like"/>
    <property type="match status" value="1"/>
</dbReference>
<dbReference type="AlphaFoldDB" id="A0A2G9YBZ4"/>
<dbReference type="InterPro" id="IPR005324">
    <property type="entry name" value="Ribosomal_uS5_C"/>
</dbReference>
<keyword evidence="3" id="KW-0694">RNA-binding</keyword>
<dbReference type="Gene3D" id="3.30.160.20">
    <property type="match status" value="1"/>
</dbReference>
<keyword evidence="2" id="KW-0699">rRNA-binding</keyword>